<accession>Q92GD5</accession>
<evidence type="ECO:0000313" key="3">
    <source>
        <dbReference type="EMBL" id="AAL03726.1"/>
    </source>
</evidence>
<dbReference type="HOGENOM" id="CLU_780486_0_0_5"/>
<reference evidence="3 4" key="1">
    <citation type="journal article" date="2001" name="Science">
        <title>Mechanisms of evolution in Rickettsia conorii and R. prowazekii.</title>
        <authorList>
            <person name="Ogata H."/>
            <person name="Audic S."/>
            <person name="Renesto-Audiffren P."/>
            <person name="Fournier P.-E."/>
            <person name="Barbe V."/>
            <person name="Samson D."/>
            <person name="Roux V."/>
            <person name="Cossart P."/>
            <person name="Weissenbach J."/>
            <person name="Claverie J.-M."/>
            <person name="Raoult D."/>
        </authorList>
    </citation>
    <scope>NUCLEOTIDE SEQUENCE [LARGE SCALE GENOMIC DNA]</scope>
    <source>
        <strain evidence="4">ATCC VR-613 / Malish 7</strain>
    </source>
</reference>
<evidence type="ECO:0000313" key="4">
    <source>
        <dbReference type="Proteomes" id="UP000000816"/>
    </source>
</evidence>
<dbReference type="Proteomes" id="UP000000816">
    <property type="component" value="Chromosome"/>
</dbReference>
<keyword evidence="3" id="KW-0808">Transferase</keyword>
<feature type="coiled-coil region" evidence="1">
    <location>
        <begin position="83"/>
        <end position="151"/>
    </location>
</feature>
<proteinExistence type="predicted"/>
<keyword evidence="1" id="KW-0175">Coiled coil</keyword>
<protein>
    <submittedName>
        <fullName evidence="3">Uncharacterized protein</fullName>
    </submittedName>
</protein>
<keyword evidence="3" id="KW-0012">Acyltransferase</keyword>
<gene>
    <name evidence="3" type="ordered locus">RC1188</name>
</gene>
<feature type="region of interest" description="Disordered" evidence="2">
    <location>
        <begin position="338"/>
        <end position="365"/>
    </location>
</feature>
<dbReference type="PIR" id="D97848">
    <property type="entry name" value="D97848"/>
</dbReference>
<evidence type="ECO:0000256" key="1">
    <source>
        <dbReference type="SAM" id="Coils"/>
    </source>
</evidence>
<dbReference type="KEGG" id="rco:RC1188"/>
<sequence>MALILKMMSMSDITATLKYKFDNLKEHRNNSYSRSQIEIILGELSSLQSEAASYGLNFDISNLKETAETKLKHYEVEQSIEKARVQEEEFLKSQRAIKLAEEEKEIAQRIAALNNLHNEFIKNITKDTKRIEESNKRLDKIINKLEKENIIDHEELNREILTHEEIFKLNQAYKVLHKNHKKITEEHKQAHTELNELNKTITNLSQQLQKKGLTPKKVKELKGELEFHQEMLKIHKAHVEKIENSKKIVDQEIIKYEKEHNINKDKIKKLGSDIKERYKKEPEKYLDAYEKYLVLKHQHKAIKTDGVVKDIEHHNKVLNKINVDKTKSLANKIREQTQVKDTNTRSLSPARTPNIKVTNNKTRGI</sequence>
<name>Q92GD5_RICCN</name>
<organism evidence="3 4">
    <name type="scientific">Rickettsia conorii (strain ATCC VR-613 / Malish 7)</name>
    <dbReference type="NCBI Taxonomy" id="272944"/>
    <lineage>
        <taxon>Bacteria</taxon>
        <taxon>Pseudomonadati</taxon>
        <taxon>Pseudomonadota</taxon>
        <taxon>Alphaproteobacteria</taxon>
        <taxon>Rickettsiales</taxon>
        <taxon>Rickettsiaceae</taxon>
        <taxon>Rickettsieae</taxon>
        <taxon>Rickettsia</taxon>
        <taxon>spotted fever group</taxon>
    </lineage>
</organism>
<dbReference type="GO" id="GO:0016746">
    <property type="term" value="F:acyltransferase activity"/>
    <property type="evidence" value="ECO:0007669"/>
    <property type="project" value="UniProtKB-KW"/>
</dbReference>
<dbReference type="EMBL" id="AE006914">
    <property type="protein sequence ID" value="AAL03726.1"/>
    <property type="molecule type" value="Genomic_DNA"/>
</dbReference>
<dbReference type="AlphaFoldDB" id="Q92GD5"/>
<evidence type="ECO:0000256" key="2">
    <source>
        <dbReference type="SAM" id="MobiDB-lite"/>
    </source>
</evidence>
<feature type="compositionally biased region" description="Polar residues" evidence="2">
    <location>
        <begin position="339"/>
        <end position="365"/>
    </location>
</feature>
<feature type="coiled-coil region" evidence="1">
    <location>
        <begin position="180"/>
        <end position="259"/>
    </location>
</feature>